<sequence length="90" mass="10375">MAMAQNDKNRWVAQKGFEMLDTYLPYLFPPESNIREPVVSYPEHIQSFGGARPFVGNPNRSERQKGRAITCDEAVRLYGGVLVKEFRNRK</sequence>
<dbReference type="PANTHER" id="PTHR33484">
    <property type="entry name" value="BNAC07G33360D PROTEIN"/>
    <property type="match status" value="1"/>
</dbReference>
<keyword evidence="1" id="KW-1185">Reference proteome</keyword>
<reference evidence="2" key="2">
    <citation type="submission" date="2025-08" db="UniProtKB">
        <authorList>
            <consortium name="RefSeq"/>
        </authorList>
    </citation>
    <scope>IDENTIFICATION</scope>
    <source>
        <tissue evidence="2">Leaf</tissue>
    </source>
</reference>
<gene>
    <name evidence="2" type="primary">LOC104718791</name>
</gene>
<reference evidence="1" key="1">
    <citation type="journal article" date="2014" name="Nat. Commun.">
        <title>The emerging biofuel crop Camelina sativa retains a highly undifferentiated hexaploid genome structure.</title>
        <authorList>
            <person name="Kagale S."/>
            <person name="Koh C."/>
            <person name="Nixon J."/>
            <person name="Bollina V."/>
            <person name="Clarke W.E."/>
            <person name="Tuteja R."/>
            <person name="Spillane C."/>
            <person name="Robinson S.J."/>
            <person name="Links M.G."/>
            <person name="Clarke C."/>
            <person name="Higgins E.E."/>
            <person name="Huebert T."/>
            <person name="Sharpe A.G."/>
            <person name="Parkin I.A."/>
        </authorList>
    </citation>
    <scope>NUCLEOTIDE SEQUENCE [LARGE SCALE GENOMIC DNA]</scope>
    <source>
        <strain evidence="1">cv. DH55</strain>
    </source>
</reference>
<dbReference type="GeneID" id="104718791"/>
<name>A0ABM0U2L1_CAMSA</name>
<evidence type="ECO:0000313" key="2">
    <source>
        <dbReference type="RefSeq" id="XP_010434898.1"/>
    </source>
</evidence>
<proteinExistence type="predicted"/>
<protein>
    <submittedName>
        <fullName evidence="2">Uncharacterized protein LOC104718791</fullName>
    </submittedName>
</protein>
<organism evidence="1 2">
    <name type="scientific">Camelina sativa</name>
    <name type="common">False flax</name>
    <name type="synonym">Myagrum sativum</name>
    <dbReference type="NCBI Taxonomy" id="90675"/>
    <lineage>
        <taxon>Eukaryota</taxon>
        <taxon>Viridiplantae</taxon>
        <taxon>Streptophyta</taxon>
        <taxon>Embryophyta</taxon>
        <taxon>Tracheophyta</taxon>
        <taxon>Spermatophyta</taxon>
        <taxon>Magnoliopsida</taxon>
        <taxon>eudicotyledons</taxon>
        <taxon>Gunneridae</taxon>
        <taxon>Pentapetalae</taxon>
        <taxon>rosids</taxon>
        <taxon>malvids</taxon>
        <taxon>Brassicales</taxon>
        <taxon>Brassicaceae</taxon>
        <taxon>Camelineae</taxon>
        <taxon>Camelina</taxon>
    </lineage>
</organism>
<accession>A0ABM0U2L1</accession>
<evidence type="ECO:0000313" key="1">
    <source>
        <dbReference type="Proteomes" id="UP000694864"/>
    </source>
</evidence>
<dbReference type="Proteomes" id="UP000694864">
    <property type="component" value="Chromosome 10"/>
</dbReference>
<dbReference type="PANTHER" id="PTHR33484:SF3">
    <property type="entry name" value="HYDROXYPROLINE-RICH GLYCOPROTEIN FAMILY PROTEIN"/>
    <property type="match status" value="1"/>
</dbReference>
<dbReference type="RefSeq" id="XP_010434898.1">
    <property type="nucleotide sequence ID" value="XM_010436596.2"/>
</dbReference>